<dbReference type="KEGG" id="lum:CNR27_03515"/>
<dbReference type="EMBL" id="CP023406">
    <property type="protein sequence ID" value="ATD66633.1"/>
    <property type="molecule type" value="Genomic_DNA"/>
</dbReference>
<keyword evidence="3" id="KW-1185">Reference proteome</keyword>
<dbReference type="RefSeq" id="WP_096296961.1">
    <property type="nucleotide sequence ID" value="NZ_CP023406.1"/>
</dbReference>
<organism evidence="2 3">
    <name type="scientific">Luteimonas chenhongjianii</name>
    <dbReference type="NCBI Taxonomy" id="2006110"/>
    <lineage>
        <taxon>Bacteria</taxon>
        <taxon>Pseudomonadati</taxon>
        <taxon>Pseudomonadota</taxon>
        <taxon>Gammaproteobacteria</taxon>
        <taxon>Lysobacterales</taxon>
        <taxon>Lysobacteraceae</taxon>
        <taxon>Luteimonas</taxon>
    </lineage>
</organism>
<evidence type="ECO:0000313" key="2">
    <source>
        <dbReference type="EMBL" id="ATD66633.1"/>
    </source>
</evidence>
<protein>
    <recommendedName>
        <fullName evidence="4">Lipoprotein</fullName>
    </recommendedName>
</protein>
<gene>
    <name evidence="2" type="ORF">CNR27_03515</name>
</gene>
<proteinExistence type="predicted"/>
<feature type="signal peptide" evidence="1">
    <location>
        <begin position="1"/>
        <end position="19"/>
    </location>
</feature>
<sequence>MFRTLFPHSARPGAGLALAAALLLGACAKIDTPPALVKPLHIDLSAPVAEQVDLAWPQTGGVPAEAHTIAQPRDVSLRLPGGQQILLPADRVSFRQRDGMLVGVHIQLSGGAGEHPDAVARTRALLEANRLLDPALAHTLQAWGPDAAAPQTARITIREVYVDVALAPARRAGWQATLDFAPRACEMPAGLDGDPEACLQATPTSTIVAGG</sequence>
<dbReference type="Proteomes" id="UP000218968">
    <property type="component" value="Chromosome"/>
</dbReference>
<keyword evidence="1" id="KW-0732">Signal</keyword>
<name>A0A290XC24_9GAMM</name>
<reference evidence="3" key="1">
    <citation type="submission" date="2017-09" db="EMBL/GenBank/DDBJ databases">
        <title>Luteimonas liuhanmingii sp.nov., isolated from the intestinal contents of Tibetan Plateau Pika in Yushu, Qinghai Province, China.</title>
        <authorList>
            <person name="Gui Z."/>
        </authorList>
    </citation>
    <scope>NUCLEOTIDE SEQUENCE [LARGE SCALE GENOMIC DNA]</scope>
    <source>
        <strain evidence="3">100111</strain>
    </source>
</reference>
<evidence type="ECO:0008006" key="4">
    <source>
        <dbReference type="Google" id="ProtNLM"/>
    </source>
</evidence>
<dbReference type="AlphaFoldDB" id="A0A290XC24"/>
<evidence type="ECO:0000313" key="3">
    <source>
        <dbReference type="Proteomes" id="UP000218968"/>
    </source>
</evidence>
<dbReference type="OrthoDB" id="5974783at2"/>
<accession>A0A290XC24</accession>
<feature type="chain" id="PRO_5012900154" description="Lipoprotein" evidence="1">
    <location>
        <begin position="20"/>
        <end position="211"/>
    </location>
</feature>
<evidence type="ECO:0000256" key="1">
    <source>
        <dbReference type="SAM" id="SignalP"/>
    </source>
</evidence>
<dbReference type="PROSITE" id="PS51257">
    <property type="entry name" value="PROKAR_LIPOPROTEIN"/>
    <property type="match status" value="1"/>
</dbReference>